<evidence type="ECO:0000259" key="1">
    <source>
        <dbReference type="PROSITE" id="PS50191"/>
    </source>
</evidence>
<feature type="domain" description="CRAL-TRIO" evidence="1">
    <location>
        <begin position="115"/>
        <end position="272"/>
    </location>
</feature>
<comment type="caution">
    <text evidence="2">The sequence shown here is derived from an EMBL/GenBank/DDBJ whole genome shotgun (WGS) entry which is preliminary data.</text>
</comment>
<proteinExistence type="predicted"/>
<dbReference type="SUPFAM" id="SSF52087">
    <property type="entry name" value="CRAL/TRIO domain"/>
    <property type="match status" value="1"/>
</dbReference>
<dbReference type="Pfam" id="PF00650">
    <property type="entry name" value="CRAL_TRIO"/>
    <property type="match status" value="1"/>
</dbReference>
<gene>
    <name evidence="2" type="ORF">O181_081202</name>
</gene>
<dbReference type="PANTHER" id="PTHR45824:SF29">
    <property type="entry name" value="GH16843P"/>
    <property type="match status" value="1"/>
</dbReference>
<dbReference type="Proteomes" id="UP000765509">
    <property type="component" value="Unassembled WGS sequence"/>
</dbReference>
<dbReference type="InterPro" id="IPR052578">
    <property type="entry name" value="PI_Transfer_CRAL-TRIO"/>
</dbReference>
<dbReference type="EMBL" id="AVOT02046148">
    <property type="protein sequence ID" value="MBW0541487.1"/>
    <property type="molecule type" value="Genomic_DNA"/>
</dbReference>
<dbReference type="SUPFAM" id="SSF46938">
    <property type="entry name" value="CRAL/TRIO N-terminal domain"/>
    <property type="match status" value="1"/>
</dbReference>
<dbReference type="PROSITE" id="PS50191">
    <property type="entry name" value="CRAL_TRIO"/>
    <property type="match status" value="1"/>
</dbReference>
<dbReference type="OrthoDB" id="75724at2759"/>
<evidence type="ECO:0000313" key="3">
    <source>
        <dbReference type="Proteomes" id="UP000765509"/>
    </source>
</evidence>
<dbReference type="InterPro" id="IPR036865">
    <property type="entry name" value="CRAL-TRIO_dom_sf"/>
</dbReference>
<evidence type="ECO:0000313" key="2">
    <source>
        <dbReference type="EMBL" id="MBW0541487.1"/>
    </source>
</evidence>
<name>A0A9Q3FQA0_9BASI</name>
<dbReference type="InterPro" id="IPR001251">
    <property type="entry name" value="CRAL-TRIO_dom"/>
</dbReference>
<dbReference type="InterPro" id="IPR036273">
    <property type="entry name" value="CRAL/TRIO_N_dom_sf"/>
</dbReference>
<dbReference type="Pfam" id="PF03765">
    <property type="entry name" value="CRAL_TRIO_N"/>
    <property type="match status" value="1"/>
</dbReference>
<dbReference type="SMART" id="SM00516">
    <property type="entry name" value="SEC14"/>
    <property type="match status" value="1"/>
</dbReference>
<dbReference type="Gene3D" id="3.40.525.10">
    <property type="entry name" value="CRAL-TRIO lipid binding domain"/>
    <property type="match status" value="1"/>
</dbReference>
<dbReference type="InterPro" id="IPR011074">
    <property type="entry name" value="CRAL/TRIO_N_dom"/>
</dbReference>
<accession>A0A9Q3FQA0</accession>
<sequence length="525" mass="60303">MSKPKYWLALKEPSSSSSPNLQPSHPLDPNQSKIFKAILSILSSIDYRIPIDCFSNKNYEFDRHLNEAEKIFCSQESILRFCRAAKWDQAKAIKRLQDTLAWRREFGVEEISFEDISVEAESGKQFLLGYDLQQRPVLRFFPNRQNTKTSNQQIKFVVWCLERAIDLMPNQVESICLLICLGHPASSHSTPPTTLSQAKEVVNILQNYYCERLGKAVCLNAPWIFWGFFKLIKSFLDPLTAEKIEFDPVLSDLIPIEHLEKENFGGHLEFQYNNQEYLKLLVELTNLKRQKVISRYRKFWNGQIGVSEVDLRGDHKPEMKSTHVPEELFCSPSPIPNPNNELKRDLKLQDCKTTLKSSPSPTLKYSTQISPIQQLQSIQTAQPDLKFQPPVLSAKPRVTAPGPRVCTIPREAPNSINKPLCAPSIASSTSDHKSTKDHKNVAFRFKNPLVKKSIKQPPWTKNSSLWNDSKLMIFQSNNTYHLCSQNVHHRYQWIKGTLIELQVDDLGNALKDEMSSSRRLSHFSH</sequence>
<dbReference type="CDD" id="cd00170">
    <property type="entry name" value="SEC14"/>
    <property type="match status" value="1"/>
</dbReference>
<dbReference type="GO" id="GO:0008526">
    <property type="term" value="F:phosphatidylinositol transfer activity"/>
    <property type="evidence" value="ECO:0007669"/>
    <property type="project" value="TreeGrafter"/>
</dbReference>
<dbReference type="AlphaFoldDB" id="A0A9Q3FQA0"/>
<protein>
    <recommendedName>
        <fullName evidence="1">CRAL-TRIO domain-containing protein</fullName>
    </recommendedName>
</protein>
<dbReference type="PANTHER" id="PTHR45824">
    <property type="entry name" value="GH16843P"/>
    <property type="match status" value="1"/>
</dbReference>
<keyword evidence="3" id="KW-1185">Reference proteome</keyword>
<reference evidence="2" key="1">
    <citation type="submission" date="2021-03" db="EMBL/GenBank/DDBJ databases">
        <title>Draft genome sequence of rust myrtle Austropuccinia psidii MF-1, a brazilian biotype.</title>
        <authorList>
            <person name="Quecine M.C."/>
            <person name="Pachon D.M.R."/>
            <person name="Bonatelli M.L."/>
            <person name="Correr F.H."/>
            <person name="Franceschini L.M."/>
            <person name="Leite T.F."/>
            <person name="Margarido G.R.A."/>
            <person name="Almeida C.A."/>
            <person name="Ferrarezi J.A."/>
            <person name="Labate C.A."/>
        </authorList>
    </citation>
    <scope>NUCLEOTIDE SEQUENCE</scope>
    <source>
        <strain evidence="2">MF-1</strain>
    </source>
</reference>
<organism evidence="2 3">
    <name type="scientific">Austropuccinia psidii MF-1</name>
    <dbReference type="NCBI Taxonomy" id="1389203"/>
    <lineage>
        <taxon>Eukaryota</taxon>
        <taxon>Fungi</taxon>
        <taxon>Dikarya</taxon>
        <taxon>Basidiomycota</taxon>
        <taxon>Pucciniomycotina</taxon>
        <taxon>Pucciniomycetes</taxon>
        <taxon>Pucciniales</taxon>
        <taxon>Sphaerophragmiaceae</taxon>
        <taxon>Austropuccinia</taxon>
    </lineage>
</organism>
<dbReference type="SMART" id="SM01100">
    <property type="entry name" value="CRAL_TRIO_N"/>
    <property type="match status" value="1"/>
</dbReference>